<keyword evidence="1" id="KW-0472">Membrane</keyword>
<accession>W7XCY8</accession>
<sequence length="142" mass="17151">MHNQQNIYLVKVQIFISLIKYLVLQLIIQLQLQKQLCFLVLKHHKFVNQSISFFQFLKNKRLSCNKRQNQILQAFLLRHKMIIKLVQLQKFKLRYQEFKTDQEGFYMTQINELGQFLIKSCQVVIKIIMFVSGIGKNTFIYY</sequence>
<keyword evidence="3" id="KW-1185">Reference proteome</keyword>
<feature type="transmembrane region" description="Helical" evidence="1">
    <location>
        <begin position="7"/>
        <end position="28"/>
    </location>
</feature>
<evidence type="ECO:0000313" key="3">
    <source>
        <dbReference type="Proteomes" id="UP000009168"/>
    </source>
</evidence>
<dbReference type="InParanoid" id="W7XCY8"/>
<proteinExistence type="predicted"/>
<protein>
    <submittedName>
        <fullName evidence="2">Transmembrane protein, putative</fullName>
    </submittedName>
</protein>
<dbReference type="RefSeq" id="XP_012652139.1">
    <property type="nucleotide sequence ID" value="XM_012796685.1"/>
</dbReference>
<evidence type="ECO:0000256" key="1">
    <source>
        <dbReference type="SAM" id="Phobius"/>
    </source>
</evidence>
<dbReference type="EMBL" id="GG662759">
    <property type="protein sequence ID" value="EWS75327.1"/>
    <property type="molecule type" value="Genomic_DNA"/>
</dbReference>
<evidence type="ECO:0000313" key="2">
    <source>
        <dbReference type="EMBL" id="EWS75327.1"/>
    </source>
</evidence>
<keyword evidence="1 2" id="KW-0812">Transmembrane</keyword>
<name>W7XCY8_TETTS</name>
<keyword evidence="1" id="KW-1133">Transmembrane helix</keyword>
<reference evidence="3" key="1">
    <citation type="journal article" date="2006" name="PLoS Biol.">
        <title>Macronuclear genome sequence of the ciliate Tetrahymena thermophila, a model eukaryote.</title>
        <authorList>
            <person name="Eisen J.A."/>
            <person name="Coyne R.S."/>
            <person name="Wu M."/>
            <person name="Wu D."/>
            <person name="Thiagarajan M."/>
            <person name="Wortman J.R."/>
            <person name="Badger J.H."/>
            <person name="Ren Q."/>
            <person name="Amedeo P."/>
            <person name="Jones K.M."/>
            <person name="Tallon L.J."/>
            <person name="Delcher A.L."/>
            <person name="Salzberg S.L."/>
            <person name="Silva J.C."/>
            <person name="Haas B.J."/>
            <person name="Majoros W.H."/>
            <person name="Farzad M."/>
            <person name="Carlton J.M."/>
            <person name="Smith R.K. Jr."/>
            <person name="Garg J."/>
            <person name="Pearlman R.E."/>
            <person name="Karrer K.M."/>
            <person name="Sun L."/>
            <person name="Manning G."/>
            <person name="Elde N.C."/>
            <person name="Turkewitz A.P."/>
            <person name="Asai D.J."/>
            <person name="Wilkes D.E."/>
            <person name="Wang Y."/>
            <person name="Cai H."/>
            <person name="Collins K."/>
            <person name="Stewart B.A."/>
            <person name="Lee S.R."/>
            <person name="Wilamowska K."/>
            <person name="Weinberg Z."/>
            <person name="Ruzzo W.L."/>
            <person name="Wloga D."/>
            <person name="Gaertig J."/>
            <person name="Frankel J."/>
            <person name="Tsao C.-C."/>
            <person name="Gorovsky M.A."/>
            <person name="Keeling P.J."/>
            <person name="Waller R.F."/>
            <person name="Patron N.J."/>
            <person name="Cherry J.M."/>
            <person name="Stover N.A."/>
            <person name="Krieger C.J."/>
            <person name="del Toro C."/>
            <person name="Ryder H.F."/>
            <person name="Williamson S.C."/>
            <person name="Barbeau R.A."/>
            <person name="Hamilton E.P."/>
            <person name="Orias E."/>
        </authorList>
    </citation>
    <scope>NUCLEOTIDE SEQUENCE [LARGE SCALE GENOMIC DNA]</scope>
    <source>
        <strain evidence="3">SB210</strain>
    </source>
</reference>
<dbReference type="AlphaFoldDB" id="W7XCY8"/>
<dbReference type="KEGG" id="tet:TTHERM_001052921"/>
<gene>
    <name evidence="2" type="ORF">TTHERM_001052921</name>
</gene>
<dbReference type="Proteomes" id="UP000009168">
    <property type="component" value="Unassembled WGS sequence"/>
</dbReference>
<organism evidence="2 3">
    <name type="scientific">Tetrahymena thermophila (strain SB210)</name>
    <dbReference type="NCBI Taxonomy" id="312017"/>
    <lineage>
        <taxon>Eukaryota</taxon>
        <taxon>Sar</taxon>
        <taxon>Alveolata</taxon>
        <taxon>Ciliophora</taxon>
        <taxon>Intramacronucleata</taxon>
        <taxon>Oligohymenophorea</taxon>
        <taxon>Hymenostomatida</taxon>
        <taxon>Tetrahymenina</taxon>
        <taxon>Tetrahymenidae</taxon>
        <taxon>Tetrahymena</taxon>
    </lineage>
</organism>
<dbReference type="GeneID" id="24441565"/>